<feature type="site" description="Important for catalytic activity" evidence="5">
    <location>
        <position position="138"/>
    </location>
</feature>
<dbReference type="RefSeq" id="WP_034423691.1">
    <property type="nucleotide sequence ID" value="NZ_CP045798.1"/>
</dbReference>
<dbReference type="GO" id="GO:0070403">
    <property type="term" value="F:NAD+ binding"/>
    <property type="evidence" value="ECO:0007669"/>
    <property type="project" value="InterPro"/>
</dbReference>
<dbReference type="PANTHER" id="PTHR48075">
    <property type="entry name" value="3-HYDROXYACYL-COA DEHYDROGENASE FAMILY PROTEIN"/>
    <property type="match status" value="1"/>
</dbReference>
<dbReference type="InterPro" id="IPR036291">
    <property type="entry name" value="NAD(P)-bd_dom_sf"/>
</dbReference>
<dbReference type="PIRSF" id="PIRSF000105">
    <property type="entry name" value="HCDH"/>
    <property type="match status" value="1"/>
</dbReference>
<dbReference type="GO" id="GO:0006631">
    <property type="term" value="P:fatty acid metabolic process"/>
    <property type="evidence" value="ECO:0007669"/>
    <property type="project" value="InterPro"/>
</dbReference>
<evidence type="ECO:0000256" key="2">
    <source>
        <dbReference type="ARBA" id="ARBA00009463"/>
    </source>
</evidence>
<comment type="similarity">
    <text evidence="2">Belongs to the 3-hydroxyacyl-CoA dehydrogenase family.</text>
</comment>
<dbReference type="InterPro" id="IPR013328">
    <property type="entry name" value="6PGD_dom2"/>
</dbReference>
<dbReference type="InterPro" id="IPR006108">
    <property type="entry name" value="3HC_DH_C"/>
</dbReference>
<feature type="domain" description="3-hydroxyacyl-CoA dehydrogenase NAD binding" evidence="7">
    <location>
        <begin position="3"/>
        <end position="180"/>
    </location>
</feature>
<organism evidence="8 9">
    <name type="scientific">Thermanaerosceptrum fracticalcis</name>
    <dbReference type="NCBI Taxonomy" id="1712410"/>
    <lineage>
        <taxon>Bacteria</taxon>
        <taxon>Bacillati</taxon>
        <taxon>Bacillota</taxon>
        <taxon>Clostridia</taxon>
        <taxon>Eubacteriales</taxon>
        <taxon>Peptococcaceae</taxon>
        <taxon>Thermanaerosceptrum</taxon>
    </lineage>
</organism>
<dbReference type="InterPro" id="IPR008927">
    <property type="entry name" value="6-PGluconate_DH-like_C_sf"/>
</dbReference>
<evidence type="ECO:0000256" key="3">
    <source>
        <dbReference type="ARBA" id="ARBA00023002"/>
    </source>
</evidence>
<sequence>MQKIFVIGAGTMGRGIAQVASQAKYLVYISDINIDVVKKSLDMVKSGLDRQVEKGKMTKEEVQDIMDRIKPVEGMEKVNEADFIIEAALEDVALKQKIFKELDEKSNPQAILATNTTSCSITEIASATRTPERVVGMHFFNPPILMKLVEIMPGILTADETVDKTKDLALKMGKDPVVTKKEGPAGVTSRILAGLLNEAVWVLHEGIATVDAIDKAVVMGCNHRMGPFALIDLIGVDIHLAKTQMLYNKTGDDRYRPCYLLEQMVQAGLLGKKAGRGFYDYSKDPAEPVDFFKK</sequence>
<dbReference type="AlphaFoldDB" id="A0A7G6DYP4"/>
<evidence type="ECO:0000259" key="7">
    <source>
        <dbReference type="Pfam" id="PF02737"/>
    </source>
</evidence>
<evidence type="ECO:0000313" key="9">
    <source>
        <dbReference type="Proteomes" id="UP000515847"/>
    </source>
</evidence>
<accession>A0A7G6DYP4</accession>
<name>A0A7G6DYP4_THEFR</name>
<protein>
    <recommendedName>
        <fullName evidence="4">3-hydroxybutyryl-CoA dehydrogenase</fullName>
    </recommendedName>
</protein>
<evidence type="ECO:0000256" key="1">
    <source>
        <dbReference type="ARBA" id="ARBA00005086"/>
    </source>
</evidence>
<dbReference type="PANTHER" id="PTHR48075:SF5">
    <property type="entry name" value="3-HYDROXYBUTYRYL-COA DEHYDROGENASE"/>
    <property type="match status" value="1"/>
</dbReference>
<proteinExistence type="inferred from homology"/>
<evidence type="ECO:0000313" key="8">
    <source>
        <dbReference type="EMBL" id="QNB44948.1"/>
    </source>
</evidence>
<comment type="pathway">
    <text evidence="1">Lipid metabolism; butanoate metabolism.</text>
</comment>
<dbReference type="SUPFAM" id="SSF51735">
    <property type="entry name" value="NAD(P)-binding Rossmann-fold domains"/>
    <property type="match status" value="1"/>
</dbReference>
<dbReference type="FunFam" id="3.40.50.720:FF:000009">
    <property type="entry name" value="Fatty oxidation complex, alpha subunit"/>
    <property type="match status" value="1"/>
</dbReference>
<dbReference type="KEGG" id="tfr:BR63_00575"/>
<keyword evidence="9" id="KW-1185">Reference proteome</keyword>
<dbReference type="InterPro" id="IPR006176">
    <property type="entry name" value="3-OHacyl-CoA_DH_NAD-bd"/>
</dbReference>
<dbReference type="InterPro" id="IPR022694">
    <property type="entry name" value="3-OHacyl-CoA_DH"/>
</dbReference>
<keyword evidence="3 8" id="KW-0560">Oxidoreductase</keyword>
<evidence type="ECO:0000256" key="4">
    <source>
        <dbReference type="ARBA" id="ARBA00067747"/>
    </source>
</evidence>
<dbReference type="Pfam" id="PF02737">
    <property type="entry name" value="3HCDH_N"/>
    <property type="match status" value="1"/>
</dbReference>
<dbReference type="EMBL" id="CP045798">
    <property type="protein sequence ID" value="QNB44948.1"/>
    <property type="molecule type" value="Genomic_DNA"/>
</dbReference>
<dbReference type="GO" id="GO:0016616">
    <property type="term" value="F:oxidoreductase activity, acting on the CH-OH group of donors, NAD or NADP as acceptor"/>
    <property type="evidence" value="ECO:0007669"/>
    <property type="project" value="InterPro"/>
</dbReference>
<dbReference type="Gene3D" id="1.10.1040.10">
    <property type="entry name" value="N-(1-d-carboxylethyl)-l-norvaline Dehydrogenase, domain 2"/>
    <property type="match status" value="1"/>
</dbReference>
<evidence type="ECO:0000259" key="6">
    <source>
        <dbReference type="Pfam" id="PF00725"/>
    </source>
</evidence>
<feature type="domain" description="3-hydroxyacyl-CoA dehydrogenase C-terminal" evidence="6">
    <location>
        <begin position="187"/>
        <end position="281"/>
    </location>
</feature>
<dbReference type="Proteomes" id="UP000515847">
    <property type="component" value="Chromosome"/>
</dbReference>
<dbReference type="Gene3D" id="3.40.50.720">
    <property type="entry name" value="NAD(P)-binding Rossmann-like Domain"/>
    <property type="match status" value="1"/>
</dbReference>
<dbReference type="SUPFAM" id="SSF48179">
    <property type="entry name" value="6-phosphogluconate dehydrogenase C-terminal domain-like"/>
    <property type="match status" value="1"/>
</dbReference>
<evidence type="ECO:0000256" key="5">
    <source>
        <dbReference type="PIRSR" id="PIRSR000105-1"/>
    </source>
</evidence>
<gene>
    <name evidence="8" type="ORF">BR63_00575</name>
</gene>
<dbReference type="OrthoDB" id="9815331at2"/>
<reference evidence="8 9" key="1">
    <citation type="journal article" date="2019" name="Front. Microbiol.">
        <title>Thermoanaerosceptrum fracticalcis gen. nov. sp. nov., a Novel Fumarate-Fermenting Microorganism From a Deep Fractured Carbonate Aquifer of the US Great Basin.</title>
        <authorList>
            <person name="Hamilton-Brehm S.D."/>
            <person name="Stewart L.E."/>
            <person name="Zavarin M."/>
            <person name="Caldwell M."/>
            <person name="Lawson P.A."/>
            <person name="Onstott T.C."/>
            <person name="Grzymski J."/>
            <person name="Neveux I."/>
            <person name="Lollar B.S."/>
            <person name="Russell C.E."/>
            <person name="Moser D.P."/>
        </authorList>
    </citation>
    <scope>NUCLEOTIDE SEQUENCE [LARGE SCALE GENOMIC DNA]</scope>
    <source>
        <strain evidence="8 9">DRI-13</strain>
    </source>
</reference>
<dbReference type="Pfam" id="PF00725">
    <property type="entry name" value="3HCDH"/>
    <property type="match status" value="1"/>
</dbReference>